<dbReference type="PANTHER" id="PTHR10263">
    <property type="entry name" value="V-TYPE PROTON ATPASE PROTEOLIPID SUBUNIT"/>
    <property type="match status" value="1"/>
</dbReference>
<keyword evidence="6 8" id="KW-0406">Ion transport</keyword>
<dbReference type="EMBL" id="MFMQ01000022">
    <property type="protein sequence ID" value="OGG92050.1"/>
    <property type="molecule type" value="Genomic_DNA"/>
</dbReference>
<dbReference type="Gene3D" id="1.20.120.610">
    <property type="entry name" value="lithium bound rotor ring of v- atpase"/>
    <property type="match status" value="1"/>
</dbReference>
<evidence type="ECO:0000256" key="5">
    <source>
        <dbReference type="ARBA" id="ARBA00022989"/>
    </source>
</evidence>
<reference evidence="10 11" key="1">
    <citation type="journal article" date="2016" name="Nat. Commun.">
        <title>Thousands of microbial genomes shed light on interconnected biogeochemical processes in an aquifer system.</title>
        <authorList>
            <person name="Anantharaman K."/>
            <person name="Brown C.T."/>
            <person name="Hug L.A."/>
            <person name="Sharon I."/>
            <person name="Castelle C.J."/>
            <person name="Probst A.J."/>
            <person name="Thomas B.C."/>
            <person name="Singh A."/>
            <person name="Wilkins M.J."/>
            <person name="Karaoz U."/>
            <person name="Brodie E.L."/>
            <person name="Williams K.H."/>
            <person name="Hubbard S.S."/>
            <person name="Banfield J.F."/>
        </authorList>
    </citation>
    <scope>NUCLEOTIDE SEQUENCE [LARGE SCALE GENOMIC DNA]</scope>
</reference>
<dbReference type="Pfam" id="PF00137">
    <property type="entry name" value="ATP-synt_C"/>
    <property type="match status" value="2"/>
</dbReference>
<dbReference type="InterPro" id="IPR002379">
    <property type="entry name" value="ATPase_proteolipid_c-like_dom"/>
</dbReference>
<dbReference type="AlphaFoldDB" id="A0A1F6G1S1"/>
<evidence type="ECO:0000259" key="9">
    <source>
        <dbReference type="Pfam" id="PF00137"/>
    </source>
</evidence>
<feature type="transmembrane region" description="Helical" evidence="8">
    <location>
        <begin position="12"/>
        <end position="31"/>
    </location>
</feature>
<feature type="transmembrane region" description="Helical" evidence="8">
    <location>
        <begin position="134"/>
        <end position="156"/>
    </location>
</feature>
<evidence type="ECO:0000256" key="3">
    <source>
        <dbReference type="ARBA" id="ARBA00022448"/>
    </source>
</evidence>
<dbReference type="GO" id="GO:0046961">
    <property type="term" value="F:proton-transporting ATPase activity, rotational mechanism"/>
    <property type="evidence" value="ECO:0007669"/>
    <property type="project" value="InterPro"/>
</dbReference>
<evidence type="ECO:0000256" key="7">
    <source>
        <dbReference type="ARBA" id="ARBA00023136"/>
    </source>
</evidence>
<dbReference type="Proteomes" id="UP000178601">
    <property type="component" value="Unassembled WGS sequence"/>
</dbReference>
<evidence type="ECO:0000256" key="4">
    <source>
        <dbReference type="ARBA" id="ARBA00022692"/>
    </source>
</evidence>
<organism evidence="10 11">
    <name type="scientific">Candidatus Kaiserbacteria bacterium RIFCSPLOWO2_12_FULL_53_8</name>
    <dbReference type="NCBI Taxonomy" id="1798529"/>
    <lineage>
        <taxon>Bacteria</taxon>
        <taxon>Candidatus Kaiseribacteriota</taxon>
    </lineage>
</organism>
<evidence type="ECO:0000256" key="8">
    <source>
        <dbReference type="RuleBase" id="RU363060"/>
    </source>
</evidence>
<comment type="subcellular location">
    <subcellularLocation>
        <location evidence="1">Membrane</location>
        <topology evidence="1">Multi-pass membrane protein</topology>
    </subcellularLocation>
</comment>
<comment type="caution">
    <text evidence="10">The sequence shown here is derived from an EMBL/GenBank/DDBJ whole genome shotgun (WGS) entry which is preliminary data.</text>
</comment>
<dbReference type="CDD" id="cd18180">
    <property type="entry name" value="ATP-synt_Vo_Ao_c_NTPK_rpt2"/>
    <property type="match status" value="1"/>
</dbReference>
<dbReference type="CDD" id="cd18179">
    <property type="entry name" value="ATP-synt_Vo_Ao_c_NTPK_rpt1"/>
    <property type="match status" value="1"/>
</dbReference>
<dbReference type="SUPFAM" id="SSF81333">
    <property type="entry name" value="F1F0 ATP synthase subunit C"/>
    <property type="match status" value="2"/>
</dbReference>
<accession>A0A1F6G1S1</accession>
<evidence type="ECO:0000256" key="1">
    <source>
        <dbReference type="ARBA" id="ARBA00004141"/>
    </source>
</evidence>
<gene>
    <name evidence="10" type="ORF">A3H16_01395</name>
</gene>
<evidence type="ECO:0000313" key="10">
    <source>
        <dbReference type="EMBL" id="OGG92050.1"/>
    </source>
</evidence>
<dbReference type="InterPro" id="IPR000245">
    <property type="entry name" value="ATPase_proteolipid_csu"/>
</dbReference>
<keyword evidence="5 8" id="KW-1133">Transmembrane helix</keyword>
<feature type="transmembrane region" description="Helical" evidence="8">
    <location>
        <begin position="95"/>
        <end position="114"/>
    </location>
</feature>
<evidence type="ECO:0000313" key="11">
    <source>
        <dbReference type="Proteomes" id="UP000178601"/>
    </source>
</evidence>
<protein>
    <recommendedName>
        <fullName evidence="9">V-ATPase proteolipid subunit C-like domain-containing protein</fullName>
    </recommendedName>
</protein>
<feature type="domain" description="V-ATPase proteolipid subunit C-like" evidence="9">
    <location>
        <begin position="14"/>
        <end position="73"/>
    </location>
</feature>
<keyword evidence="7 8" id="KW-0472">Membrane</keyword>
<dbReference type="NCBIfam" id="NF005124">
    <property type="entry name" value="PRK06558.1"/>
    <property type="match status" value="1"/>
</dbReference>
<proteinExistence type="inferred from homology"/>
<evidence type="ECO:0000256" key="2">
    <source>
        <dbReference type="ARBA" id="ARBA00007296"/>
    </source>
</evidence>
<name>A0A1F6G1S1_9BACT</name>
<keyword evidence="3 8" id="KW-0813">Transport</keyword>
<keyword evidence="4 8" id="KW-0812">Transmembrane</keyword>
<dbReference type="GO" id="GO:0033179">
    <property type="term" value="C:proton-transporting V-type ATPase, V0 domain"/>
    <property type="evidence" value="ECO:0007669"/>
    <property type="project" value="InterPro"/>
</dbReference>
<feature type="transmembrane region" description="Helical" evidence="8">
    <location>
        <begin position="52"/>
        <end position="75"/>
    </location>
</feature>
<dbReference type="PRINTS" id="PR00122">
    <property type="entry name" value="VACATPASE"/>
</dbReference>
<evidence type="ECO:0000256" key="6">
    <source>
        <dbReference type="ARBA" id="ARBA00023065"/>
    </source>
</evidence>
<comment type="similarity">
    <text evidence="2 8">Belongs to the V-ATPase proteolipid subunit family.</text>
</comment>
<feature type="domain" description="V-ATPase proteolipid subunit C-like" evidence="9">
    <location>
        <begin position="97"/>
        <end position="155"/>
    </location>
</feature>
<dbReference type="InterPro" id="IPR035921">
    <property type="entry name" value="F/V-ATP_Csub_sf"/>
</dbReference>
<sequence length="165" mass="17113">MVSSSQWGLPFAFFGAGLATILASIGSILGVSMVGQAGAGLVSEKPDLAGKVITLAVLPGSQGLYGMVISLLFIFNYASVINGEVGISLTQGMTLFFAFLPVAFTCLTSAPFQAKVCSAGMHMLAKDGRLAGRVITMAALVETYALLGFLISFFMLNSFRVGILG</sequence>